<name>A0A0F9EWH2_9ZZZZ</name>
<dbReference type="InterPro" id="IPR001623">
    <property type="entry name" value="DnaJ_domain"/>
</dbReference>
<dbReference type="AlphaFoldDB" id="A0A0F9EWH2"/>
<dbReference type="EMBL" id="LAZR01033008">
    <property type="protein sequence ID" value="KKL49295.1"/>
    <property type="molecule type" value="Genomic_DNA"/>
</dbReference>
<protein>
    <recommendedName>
        <fullName evidence="1">J domain-containing protein</fullName>
    </recommendedName>
</protein>
<dbReference type="CDD" id="cd06257">
    <property type="entry name" value="DnaJ"/>
    <property type="match status" value="1"/>
</dbReference>
<proteinExistence type="predicted"/>
<dbReference type="InterPro" id="IPR036869">
    <property type="entry name" value="J_dom_sf"/>
</dbReference>
<dbReference type="Gene3D" id="1.10.287.110">
    <property type="entry name" value="DnaJ domain"/>
    <property type="match status" value="1"/>
</dbReference>
<reference evidence="2" key="1">
    <citation type="journal article" date="2015" name="Nature">
        <title>Complex archaea that bridge the gap between prokaryotes and eukaryotes.</title>
        <authorList>
            <person name="Spang A."/>
            <person name="Saw J.H."/>
            <person name="Jorgensen S.L."/>
            <person name="Zaremba-Niedzwiedzka K."/>
            <person name="Martijn J."/>
            <person name="Lind A.E."/>
            <person name="van Eijk R."/>
            <person name="Schleper C."/>
            <person name="Guy L."/>
            <person name="Ettema T.J."/>
        </authorList>
    </citation>
    <scope>NUCLEOTIDE SEQUENCE</scope>
</reference>
<gene>
    <name evidence="2" type="ORF">LCGC14_2316930</name>
</gene>
<evidence type="ECO:0000259" key="1">
    <source>
        <dbReference type="PROSITE" id="PS50076"/>
    </source>
</evidence>
<accession>A0A0F9EWH2</accession>
<dbReference type="SUPFAM" id="SSF46565">
    <property type="entry name" value="Chaperone J-domain"/>
    <property type="match status" value="1"/>
</dbReference>
<organism evidence="2">
    <name type="scientific">marine sediment metagenome</name>
    <dbReference type="NCBI Taxonomy" id="412755"/>
    <lineage>
        <taxon>unclassified sequences</taxon>
        <taxon>metagenomes</taxon>
        <taxon>ecological metagenomes</taxon>
    </lineage>
</organism>
<evidence type="ECO:0000313" key="2">
    <source>
        <dbReference type="EMBL" id="KKL49295.1"/>
    </source>
</evidence>
<comment type="caution">
    <text evidence="2">The sequence shown here is derived from an EMBL/GenBank/DDBJ whole genome shotgun (WGS) entry which is preliminary data.</text>
</comment>
<sequence>MSLGKRLRDIENVASFQGLPSGSVMKNLAGEYISAIYIRANAERYNLKDLLTLNQARGHSTLFILDASIMEGLDLIDKNEALYNRPSFRIHYAALHKNLLAIHALYYGRIYTYDEKADAFHSWHLEQIERGWSLLTMSEAIKPDWIVLDECDCMSRHLPGVYKIARFTDACWWKGSAYEAKDQRRQDQHKATYYKQQQREANEKAEKAYATGTQGYGSVKWDFEEGIPWRKEGSTESHQAQFEEWFNNQFKQRVHQKTYAPPTLDDKPGSLLWAYSTLGLERGQCSFDDVKRARKELMKRYHPDATNGDSDLNKAQEINWAADVLERVLA</sequence>
<dbReference type="Pfam" id="PF00226">
    <property type="entry name" value="DnaJ"/>
    <property type="match status" value="1"/>
</dbReference>
<feature type="domain" description="J" evidence="1">
    <location>
        <begin position="273"/>
        <end position="330"/>
    </location>
</feature>
<dbReference type="PROSITE" id="PS50076">
    <property type="entry name" value="DNAJ_2"/>
    <property type="match status" value="1"/>
</dbReference>
<dbReference type="SMART" id="SM00271">
    <property type="entry name" value="DnaJ"/>
    <property type="match status" value="1"/>
</dbReference>